<dbReference type="NCBIfam" id="NF002854">
    <property type="entry name" value="PRK03147.1"/>
    <property type="match status" value="1"/>
</dbReference>
<dbReference type="SUPFAM" id="SSF52833">
    <property type="entry name" value="Thioredoxin-like"/>
    <property type="match status" value="1"/>
</dbReference>
<dbReference type="GO" id="GO:0016491">
    <property type="term" value="F:oxidoreductase activity"/>
    <property type="evidence" value="ECO:0007669"/>
    <property type="project" value="InterPro"/>
</dbReference>
<dbReference type="GO" id="GO:0017004">
    <property type="term" value="P:cytochrome complex assembly"/>
    <property type="evidence" value="ECO:0007669"/>
    <property type="project" value="UniProtKB-KW"/>
</dbReference>
<dbReference type="InterPro" id="IPR000866">
    <property type="entry name" value="AhpC/TSA"/>
</dbReference>
<keyword evidence="4" id="KW-1015">Disulfide bond</keyword>
<dbReference type="PROSITE" id="PS51352">
    <property type="entry name" value="THIOREDOXIN_2"/>
    <property type="match status" value="1"/>
</dbReference>
<dbReference type="OrthoDB" id="25753at2"/>
<dbReference type="AlphaFoldDB" id="A0A0A3IJF2"/>
<dbReference type="Gene3D" id="3.40.30.10">
    <property type="entry name" value="Glutaredoxin"/>
    <property type="match status" value="1"/>
</dbReference>
<protein>
    <submittedName>
        <fullName evidence="8">Thiol-disulfide oxidoreductase</fullName>
    </submittedName>
</protein>
<keyword evidence="6" id="KW-0812">Transmembrane</keyword>
<evidence type="ECO:0000256" key="5">
    <source>
        <dbReference type="ARBA" id="ARBA00023284"/>
    </source>
</evidence>
<evidence type="ECO:0000256" key="2">
    <source>
        <dbReference type="ARBA" id="ARBA00022748"/>
    </source>
</evidence>
<dbReference type="InterPro" id="IPR013766">
    <property type="entry name" value="Thioredoxin_domain"/>
</dbReference>
<dbReference type="PANTHER" id="PTHR42852">
    <property type="entry name" value="THIOL:DISULFIDE INTERCHANGE PROTEIN DSBE"/>
    <property type="match status" value="1"/>
</dbReference>
<dbReference type="RefSeq" id="WP_036154280.1">
    <property type="nucleotide sequence ID" value="NZ_AVCX01000006.1"/>
</dbReference>
<evidence type="ECO:0000256" key="1">
    <source>
        <dbReference type="ARBA" id="ARBA00004196"/>
    </source>
</evidence>
<keyword evidence="5" id="KW-0676">Redox-active center</keyword>
<organism evidence="8 9">
    <name type="scientific">Lysinibacillus odysseyi 34hs-1 = NBRC 100172</name>
    <dbReference type="NCBI Taxonomy" id="1220589"/>
    <lineage>
        <taxon>Bacteria</taxon>
        <taxon>Bacillati</taxon>
        <taxon>Bacillota</taxon>
        <taxon>Bacilli</taxon>
        <taxon>Bacillales</taxon>
        <taxon>Bacillaceae</taxon>
        <taxon>Lysinibacillus</taxon>
    </lineage>
</organism>
<comment type="caution">
    <text evidence="8">The sequence shown here is derived from an EMBL/GenBank/DDBJ whole genome shotgun (WGS) entry which is preliminary data.</text>
</comment>
<accession>A0A0A3IJF2</accession>
<comment type="subcellular location">
    <subcellularLocation>
        <location evidence="1">Cell envelope</location>
    </subcellularLocation>
</comment>
<keyword evidence="9" id="KW-1185">Reference proteome</keyword>
<keyword evidence="6" id="KW-1133">Transmembrane helix</keyword>
<evidence type="ECO:0000259" key="7">
    <source>
        <dbReference type="PROSITE" id="PS51352"/>
    </source>
</evidence>
<reference evidence="8 9" key="1">
    <citation type="submission" date="2014-02" db="EMBL/GenBank/DDBJ databases">
        <title>Draft genome sequence of Lysinibacillus odysseyi NBRC 100172.</title>
        <authorList>
            <person name="Zhang F."/>
            <person name="Wang G."/>
            <person name="Zhang L."/>
        </authorList>
    </citation>
    <scope>NUCLEOTIDE SEQUENCE [LARGE SCALE GENOMIC DNA]</scope>
    <source>
        <strain evidence="8 9">NBRC 100172</strain>
    </source>
</reference>
<dbReference type="InterPro" id="IPR050553">
    <property type="entry name" value="Thioredoxin_ResA/DsbE_sf"/>
</dbReference>
<dbReference type="PANTHER" id="PTHR42852:SF6">
    <property type="entry name" value="THIOL:DISULFIDE INTERCHANGE PROTEIN DSBE"/>
    <property type="match status" value="1"/>
</dbReference>
<dbReference type="GO" id="GO:0030313">
    <property type="term" value="C:cell envelope"/>
    <property type="evidence" value="ECO:0007669"/>
    <property type="project" value="UniProtKB-SubCell"/>
</dbReference>
<proteinExistence type="predicted"/>
<evidence type="ECO:0000313" key="8">
    <source>
        <dbReference type="EMBL" id="KGR84871.1"/>
    </source>
</evidence>
<dbReference type="Proteomes" id="UP000030437">
    <property type="component" value="Unassembled WGS sequence"/>
</dbReference>
<dbReference type="CDD" id="cd02966">
    <property type="entry name" value="TlpA_like_family"/>
    <property type="match status" value="1"/>
</dbReference>
<feature type="domain" description="Thioredoxin" evidence="7">
    <location>
        <begin position="38"/>
        <end position="176"/>
    </location>
</feature>
<dbReference type="InterPro" id="IPR036249">
    <property type="entry name" value="Thioredoxin-like_sf"/>
</dbReference>
<evidence type="ECO:0000256" key="4">
    <source>
        <dbReference type="ARBA" id="ARBA00023157"/>
    </source>
</evidence>
<keyword evidence="2" id="KW-0201">Cytochrome c-type biogenesis</keyword>
<dbReference type="GO" id="GO:0016209">
    <property type="term" value="F:antioxidant activity"/>
    <property type="evidence" value="ECO:0007669"/>
    <property type="project" value="InterPro"/>
</dbReference>
<dbReference type="EMBL" id="JPVP01000055">
    <property type="protein sequence ID" value="KGR84871.1"/>
    <property type="molecule type" value="Genomic_DNA"/>
</dbReference>
<evidence type="ECO:0000256" key="6">
    <source>
        <dbReference type="SAM" id="Phobius"/>
    </source>
</evidence>
<sequence length="177" mass="19859">MDKKRKRSISRGIILALLAVAIGYTVYTTFTKDKVDVLKVGAEAPDFELVDLNGKVHRLSDYKGQGVLLNFWGTWCDPCKREFPAIERQYKSFESQGVHVLALNIAQSDFEVKNYVKNMGMTFPVAIDQTKSVMEAYNVTNLPATILINKEGKIEKIVTGEMTEAQIAAHMESIKPE</sequence>
<name>A0A0A3IJF2_9BACI</name>
<dbReference type="STRING" id="1220589.CD32_10445"/>
<gene>
    <name evidence="8" type="ORF">CD32_10445</name>
</gene>
<dbReference type="eggNOG" id="COG0526">
    <property type="taxonomic scope" value="Bacteria"/>
</dbReference>
<keyword evidence="3" id="KW-0735">Signal-anchor</keyword>
<dbReference type="Pfam" id="PF00578">
    <property type="entry name" value="AhpC-TSA"/>
    <property type="match status" value="1"/>
</dbReference>
<evidence type="ECO:0000313" key="9">
    <source>
        <dbReference type="Proteomes" id="UP000030437"/>
    </source>
</evidence>
<feature type="transmembrane region" description="Helical" evidence="6">
    <location>
        <begin position="12"/>
        <end position="30"/>
    </location>
</feature>
<keyword evidence="6" id="KW-0472">Membrane</keyword>
<evidence type="ECO:0000256" key="3">
    <source>
        <dbReference type="ARBA" id="ARBA00022968"/>
    </source>
</evidence>